<proteinExistence type="predicted"/>
<organism evidence="1 2">
    <name type="scientific">Eumeta variegata</name>
    <name type="common">Bagworm moth</name>
    <name type="synonym">Eumeta japonica</name>
    <dbReference type="NCBI Taxonomy" id="151549"/>
    <lineage>
        <taxon>Eukaryota</taxon>
        <taxon>Metazoa</taxon>
        <taxon>Ecdysozoa</taxon>
        <taxon>Arthropoda</taxon>
        <taxon>Hexapoda</taxon>
        <taxon>Insecta</taxon>
        <taxon>Pterygota</taxon>
        <taxon>Neoptera</taxon>
        <taxon>Endopterygota</taxon>
        <taxon>Lepidoptera</taxon>
        <taxon>Glossata</taxon>
        <taxon>Ditrysia</taxon>
        <taxon>Tineoidea</taxon>
        <taxon>Psychidae</taxon>
        <taxon>Oiketicinae</taxon>
        <taxon>Eumeta</taxon>
    </lineage>
</organism>
<gene>
    <name evidence="1" type="ORF">EVAR_23553_1</name>
</gene>
<protein>
    <submittedName>
        <fullName evidence="1">Uncharacterized protein</fullName>
    </submittedName>
</protein>
<keyword evidence="2" id="KW-1185">Reference proteome</keyword>
<reference evidence="1 2" key="1">
    <citation type="journal article" date="2019" name="Commun. Biol.">
        <title>The bagworm genome reveals a unique fibroin gene that provides high tensile strength.</title>
        <authorList>
            <person name="Kono N."/>
            <person name="Nakamura H."/>
            <person name="Ohtoshi R."/>
            <person name="Tomita M."/>
            <person name="Numata K."/>
            <person name="Arakawa K."/>
        </authorList>
    </citation>
    <scope>NUCLEOTIDE SEQUENCE [LARGE SCALE GENOMIC DNA]</scope>
</reference>
<sequence>MCALFTSVSKQKERKSGIYLYENNWKEDITSGRCYDAQTPGARGKGSRFWATKKESRFLNHERKSGAPRRIKRIWARPRLNQDGRAAKLRSIVQSIEKVMDGVCQERNTILIHS</sequence>
<comment type="caution">
    <text evidence="1">The sequence shown here is derived from an EMBL/GenBank/DDBJ whole genome shotgun (WGS) entry which is preliminary data.</text>
</comment>
<evidence type="ECO:0000313" key="1">
    <source>
        <dbReference type="EMBL" id="GBP55743.1"/>
    </source>
</evidence>
<name>A0A4C1WXW8_EUMVA</name>
<dbReference type="Proteomes" id="UP000299102">
    <property type="component" value="Unassembled WGS sequence"/>
</dbReference>
<accession>A0A4C1WXW8</accession>
<dbReference type="AlphaFoldDB" id="A0A4C1WXW8"/>
<evidence type="ECO:0000313" key="2">
    <source>
        <dbReference type="Proteomes" id="UP000299102"/>
    </source>
</evidence>
<dbReference type="EMBL" id="BGZK01000677">
    <property type="protein sequence ID" value="GBP55743.1"/>
    <property type="molecule type" value="Genomic_DNA"/>
</dbReference>